<reference evidence="6" key="1">
    <citation type="submission" date="2016-10" db="EMBL/GenBank/DDBJ databases">
        <authorList>
            <person name="Varghese N."/>
            <person name="Submissions S."/>
        </authorList>
    </citation>
    <scope>NUCLEOTIDE SEQUENCE [LARGE SCALE GENOMIC DNA]</scope>
    <source>
        <strain evidence="6">CGMCC 1.12402</strain>
    </source>
</reference>
<keyword evidence="1" id="KW-0805">Transcription regulation</keyword>
<dbReference type="InterPro" id="IPR036390">
    <property type="entry name" value="WH_DNA-bd_sf"/>
</dbReference>
<accession>A0A1I0QIN9</accession>
<dbReference type="Proteomes" id="UP000199437">
    <property type="component" value="Unassembled WGS sequence"/>
</dbReference>
<dbReference type="PANTHER" id="PTHR30154:SF34">
    <property type="entry name" value="TRANSCRIPTIONAL REGULATOR AZLB"/>
    <property type="match status" value="1"/>
</dbReference>
<dbReference type="Gene3D" id="1.10.10.10">
    <property type="entry name" value="Winged helix-like DNA-binding domain superfamily/Winged helix DNA-binding domain"/>
    <property type="match status" value="1"/>
</dbReference>
<dbReference type="GO" id="GO:0006355">
    <property type="term" value="P:regulation of DNA-templated transcription"/>
    <property type="evidence" value="ECO:0007669"/>
    <property type="project" value="UniProtKB-ARBA"/>
</dbReference>
<dbReference type="STRING" id="1267423.SAMN05216290_2347"/>
<dbReference type="GO" id="GO:0005829">
    <property type="term" value="C:cytosol"/>
    <property type="evidence" value="ECO:0007669"/>
    <property type="project" value="TreeGrafter"/>
</dbReference>
<keyword evidence="3" id="KW-0804">Transcription</keyword>
<feature type="domain" description="HTH asnC-type" evidence="4">
    <location>
        <begin position="7"/>
        <end position="68"/>
    </location>
</feature>
<dbReference type="SUPFAM" id="SSF46785">
    <property type="entry name" value="Winged helix' DNA-binding domain"/>
    <property type="match status" value="1"/>
</dbReference>
<dbReference type="EMBL" id="FOIR01000002">
    <property type="protein sequence ID" value="SEW26512.1"/>
    <property type="molecule type" value="Genomic_DNA"/>
</dbReference>
<proteinExistence type="predicted"/>
<evidence type="ECO:0000256" key="1">
    <source>
        <dbReference type="ARBA" id="ARBA00023015"/>
    </source>
</evidence>
<dbReference type="SMART" id="SM00344">
    <property type="entry name" value="HTH_ASNC"/>
    <property type="match status" value="1"/>
</dbReference>
<dbReference type="InterPro" id="IPR011991">
    <property type="entry name" value="ArsR-like_HTH"/>
</dbReference>
<evidence type="ECO:0000256" key="3">
    <source>
        <dbReference type="ARBA" id="ARBA00023163"/>
    </source>
</evidence>
<organism evidence="5 6">
    <name type="scientific">Roseivirga pacifica</name>
    <dbReference type="NCBI Taxonomy" id="1267423"/>
    <lineage>
        <taxon>Bacteria</taxon>
        <taxon>Pseudomonadati</taxon>
        <taxon>Bacteroidota</taxon>
        <taxon>Cytophagia</taxon>
        <taxon>Cytophagales</taxon>
        <taxon>Roseivirgaceae</taxon>
        <taxon>Roseivirga</taxon>
    </lineage>
</organism>
<dbReference type="PRINTS" id="PR00033">
    <property type="entry name" value="HTHASNC"/>
</dbReference>
<name>A0A1I0QIN9_9BACT</name>
<sequence length="168" mass="19434">MPRKKDLDYLDIQLLNELLNDGSLNNNELARRIKLSSAPTLKRVQKLKEKGFIKKYTIELGFEKLGLFQELIQFVLLDEKKKDFVFQSLSELPYVLTVFGSSVDFYGSYNVYYLLCSSSLKVKENTVLDAVSRIEYLHVSAHKELVDLEVPLKPNLNPFINLNWELDA</sequence>
<dbReference type="GeneID" id="99987049"/>
<dbReference type="PANTHER" id="PTHR30154">
    <property type="entry name" value="LEUCINE-RESPONSIVE REGULATORY PROTEIN"/>
    <property type="match status" value="1"/>
</dbReference>
<evidence type="ECO:0000313" key="5">
    <source>
        <dbReference type="EMBL" id="SEW26512.1"/>
    </source>
</evidence>
<evidence type="ECO:0000259" key="4">
    <source>
        <dbReference type="PROSITE" id="PS50956"/>
    </source>
</evidence>
<keyword evidence="6" id="KW-1185">Reference proteome</keyword>
<evidence type="ECO:0000256" key="2">
    <source>
        <dbReference type="ARBA" id="ARBA00023125"/>
    </source>
</evidence>
<dbReference type="PROSITE" id="PS50956">
    <property type="entry name" value="HTH_ASNC_2"/>
    <property type="match status" value="1"/>
</dbReference>
<dbReference type="AlphaFoldDB" id="A0A1I0QIN9"/>
<dbReference type="InterPro" id="IPR019888">
    <property type="entry name" value="Tscrpt_reg_AsnC-like"/>
</dbReference>
<dbReference type="Pfam" id="PF13412">
    <property type="entry name" value="HTH_24"/>
    <property type="match status" value="1"/>
</dbReference>
<keyword evidence="2 5" id="KW-0238">DNA-binding</keyword>
<dbReference type="GO" id="GO:0043200">
    <property type="term" value="P:response to amino acid"/>
    <property type="evidence" value="ECO:0007669"/>
    <property type="project" value="TreeGrafter"/>
</dbReference>
<protein>
    <submittedName>
        <fullName evidence="5">DNA-binding transcriptional regulator, Lrp family</fullName>
    </submittedName>
</protein>
<dbReference type="CDD" id="cd00090">
    <property type="entry name" value="HTH_ARSR"/>
    <property type="match status" value="1"/>
</dbReference>
<evidence type="ECO:0000313" key="6">
    <source>
        <dbReference type="Proteomes" id="UP000199437"/>
    </source>
</evidence>
<dbReference type="GO" id="GO:0043565">
    <property type="term" value="F:sequence-specific DNA binding"/>
    <property type="evidence" value="ECO:0007669"/>
    <property type="project" value="InterPro"/>
</dbReference>
<dbReference type="InterPro" id="IPR036388">
    <property type="entry name" value="WH-like_DNA-bd_sf"/>
</dbReference>
<dbReference type="InterPro" id="IPR000485">
    <property type="entry name" value="AsnC-type_HTH_dom"/>
</dbReference>
<dbReference type="OrthoDB" id="8526125at2"/>
<gene>
    <name evidence="5" type="ORF">SAMN05216290_2347</name>
</gene>
<dbReference type="RefSeq" id="WP_090258770.1">
    <property type="nucleotide sequence ID" value="NZ_FOIR01000002.1"/>
</dbReference>